<dbReference type="InterPro" id="IPR044161">
    <property type="entry name" value="SPS"/>
</dbReference>
<feature type="domain" description="Sucrose phosphatase-like" evidence="7">
    <location>
        <begin position="433"/>
        <end position="666"/>
    </location>
</feature>
<keyword evidence="4" id="KW-0808">Transferase</keyword>
<dbReference type="PANTHER" id="PTHR46039:SF5">
    <property type="entry name" value="SUCROSE-PHOSPHATE SYNTHASE 3-RELATED"/>
    <property type="match status" value="1"/>
</dbReference>
<proteinExistence type="inferred from homology"/>
<evidence type="ECO:0000256" key="1">
    <source>
        <dbReference type="ARBA" id="ARBA00006530"/>
    </source>
</evidence>
<dbReference type="Gene3D" id="3.90.1070.10">
    <property type="match status" value="1"/>
</dbReference>
<dbReference type="InterPro" id="IPR006379">
    <property type="entry name" value="HAD-SF_hydro_IIB"/>
</dbReference>
<dbReference type="Gene3D" id="3.40.50.2000">
    <property type="entry name" value="Glycogen Phosphorylase B"/>
    <property type="match status" value="2"/>
</dbReference>
<reference evidence="9 10" key="1">
    <citation type="submission" date="2014-01" db="EMBL/GenBank/DDBJ databases">
        <title>Roseivivax halodurans JCM 10272 Genome Sequencing.</title>
        <authorList>
            <person name="Lai Q."/>
            <person name="Li G."/>
            <person name="Shao Z."/>
        </authorList>
    </citation>
    <scope>NUCLEOTIDE SEQUENCE [LARGE SCALE GENOMIC DNA]</scope>
    <source>
        <strain evidence="9 10">JCM 10272</strain>
    </source>
</reference>
<evidence type="ECO:0000313" key="10">
    <source>
        <dbReference type="Proteomes" id="UP000022447"/>
    </source>
</evidence>
<dbReference type="SFLD" id="SFLDS00003">
    <property type="entry name" value="Haloacid_Dehalogenase"/>
    <property type="match status" value="1"/>
</dbReference>
<dbReference type="InterPro" id="IPR006380">
    <property type="entry name" value="SPP-like_dom"/>
</dbReference>
<dbReference type="PATRIC" id="fig|1449350.3.peg.1005"/>
<dbReference type="PANTHER" id="PTHR46039">
    <property type="entry name" value="SUCROSE-PHOSPHATE SYNTHASE 3-RELATED"/>
    <property type="match status" value="1"/>
</dbReference>
<accession>X7EIH1</accession>
<dbReference type="Proteomes" id="UP000022447">
    <property type="component" value="Unassembled WGS sequence"/>
</dbReference>
<dbReference type="Pfam" id="PF00534">
    <property type="entry name" value="Glycos_transf_1"/>
    <property type="match status" value="1"/>
</dbReference>
<dbReference type="SFLD" id="SFLDG01141">
    <property type="entry name" value="C2.B.1:_Sucrose_Phosphatase_Li"/>
    <property type="match status" value="1"/>
</dbReference>
<protein>
    <recommendedName>
        <fullName evidence="2">sucrose-phosphate synthase</fullName>
        <ecNumber evidence="2">2.4.1.14</ecNumber>
    </recommendedName>
</protein>
<dbReference type="InterPro" id="IPR028098">
    <property type="entry name" value="Glyco_trans_4-like_N"/>
</dbReference>
<dbReference type="eggNOG" id="COG0561">
    <property type="taxonomic scope" value="Bacteria"/>
</dbReference>
<evidence type="ECO:0000259" key="6">
    <source>
        <dbReference type="Pfam" id="PF00534"/>
    </source>
</evidence>
<sequence>MRIMHVALGGCLSAPPVPYGLTEDTGGHIAYILGAATAQGRRPEIEAIDIVTRRFDDPALGARYAEPTERVSDKVTIRRLATNNDAYLEKDALEAELPALTDAFLDAIAAGPRPDVLHAHFADAAVLCRAASERFGIPWLYTPHSLGAEKQEPDPHAALARRIARERVAIAGADGIVVSSRDEAERQVSRMCPSAEGRIHRLNPGRTQPVCTDPARARRLVAPFLRDAEKPIVLAIARPVEKKNLSGLLKAYARSPALREAANLVIVAGVRQGLTGNSQQADAVYARLFDLVDRHDLWGRVALPRAHVPEDIPSLYALAARGGVFANPAFHEPFGLTVVEAAQAGVPIVATREGGPQDILRELGRGDLVAPDDTSGIAAALLSALSGRETPHRRAQMRDRAEAAFNWDSWADRSAAICASLAAPHTVPEAPYRILVSDIDGTLTGSRGGARAFGRYRETAGQALLFAVATGRSVSEARGVLHDWDLPMPDVFITSVGTEIWRHSGNGRLALDEGYADRIREGWCARTVAAHLEDTDLAPQASYEQRAFKLSYTGTAGQARSAELALRQAGLAARVIHSHGTMIDVIPERAGKWAAARHVAGDAGLGPEDIICAGDSGNDTDMLSLCPRSILPSNAHAELAGLRNAGILRTSRPYGDGVVEGLERFGAIPAPNYLEAAE</sequence>
<organism evidence="9 10">
    <name type="scientific">Roseivivax halodurans JCM 10272</name>
    <dbReference type="NCBI Taxonomy" id="1449350"/>
    <lineage>
        <taxon>Bacteria</taxon>
        <taxon>Pseudomonadati</taxon>
        <taxon>Pseudomonadota</taxon>
        <taxon>Alphaproteobacteria</taxon>
        <taxon>Rhodobacterales</taxon>
        <taxon>Roseobacteraceae</taxon>
        <taxon>Roseivivax</taxon>
    </lineage>
</organism>
<dbReference type="AlphaFoldDB" id="X7EIH1"/>
<comment type="catalytic activity">
    <reaction evidence="5">
        <text>beta-D-fructose 6-phosphate + UDP-alpha-D-glucose = sucrose 6(F)-phosphate + UDP + H(+)</text>
        <dbReference type="Rhea" id="RHEA:22172"/>
        <dbReference type="ChEBI" id="CHEBI:15378"/>
        <dbReference type="ChEBI" id="CHEBI:57634"/>
        <dbReference type="ChEBI" id="CHEBI:57723"/>
        <dbReference type="ChEBI" id="CHEBI:58223"/>
        <dbReference type="ChEBI" id="CHEBI:58885"/>
        <dbReference type="EC" id="2.4.1.14"/>
    </reaction>
</comment>
<dbReference type="STRING" id="1449350.OCH239_11965"/>
<dbReference type="EMBL" id="JALZ01000003">
    <property type="protein sequence ID" value="ETX15884.1"/>
    <property type="molecule type" value="Genomic_DNA"/>
</dbReference>
<dbReference type="SFLD" id="SFLDG01140">
    <property type="entry name" value="C2.B:_Phosphomannomutase_and_P"/>
    <property type="match status" value="1"/>
</dbReference>
<dbReference type="SUPFAM" id="SSF53756">
    <property type="entry name" value="UDP-Glycosyltransferase/glycogen phosphorylase"/>
    <property type="match status" value="1"/>
</dbReference>
<feature type="domain" description="Glycosyltransferase subfamily 4-like N-terminal" evidence="8">
    <location>
        <begin position="48"/>
        <end position="189"/>
    </location>
</feature>
<feature type="domain" description="Glycosyl transferase family 1" evidence="6">
    <location>
        <begin position="225"/>
        <end position="394"/>
    </location>
</feature>
<dbReference type="eggNOG" id="COG0438">
    <property type="taxonomic scope" value="Bacteria"/>
</dbReference>
<gene>
    <name evidence="9" type="ORF">OCH239_11965</name>
</gene>
<evidence type="ECO:0000256" key="3">
    <source>
        <dbReference type="ARBA" id="ARBA00022676"/>
    </source>
</evidence>
<keyword evidence="10" id="KW-1185">Reference proteome</keyword>
<name>X7EIH1_9RHOB</name>
<dbReference type="InterPro" id="IPR036412">
    <property type="entry name" value="HAD-like_sf"/>
</dbReference>
<dbReference type="Pfam" id="PF13579">
    <property type="entry name" value="Glyco_trans_4_4"/>
    <property type="match status" value="1"/>
</dbReference>
<dbReference type="SUPFAM" id="SSF56784">
    <property type="entry name" value="HAD-like"/>
    <property type="match status" value="1"/>
</dbReference>
<evidence type="ECO:0000256" key="4">
    <source>
        <dbReference type="ARBA" id="ARBA00022679"/>
    </source>
</evidence>
<comment type="caution">
    <text evidence="9">The sequence shown here is derived from an EMBL/GenBank/DDBJ whole genome shotgun (WGS) entry which is preliminary data.</text>
</comment>
<dbReference type="Gene3D" id="3.40.50.1000">
    <property type="entry name" value="HAD superfamily/HAD-like"/>
    <property type="match status" value="1"/>
</dbReference>
<dbReference type="InterPro" id="IPR023214">
    <property type="entry name" value="HAD_sf"/>
</dbReference>
<comment type="similarity">
    <text evidence="1">Belongs to the glycosyltransferase 1 family.</text>
</comment>
<evidence type="ECO:0000259" key="8">
    <source>
        <dbReference type="Pfam" id="PF13579"/>
    </source>
</evidence>
<dbReference type="InterPro" id="IPR001296">
    <property type="entry name" value="Glyco_trans_1"/>
</dbReference>
<evidence type="ECO:0000313" key="9">
    <source>
        <dbReference type="EMBL" id="ETX15884.1"/>
    </source>
</evidence>
<evidence type="ECO:0000256" key="5">
    <source>
        <dbReference type="ARBA" id="ARBA00047471"/>
    </source>
</evidence>
<dbReference type="Pfam" id="PF05116">
    <property type="entry name" value="S6PP"/>
    <property type="match status" value="1"/>
</dbReference>
<dbReference type="NCBIfam" id="TIGR01484">
    <property type="entry name" value="HAD-SF-IIB"/>
    <property type="match status" value="1"/>
</dbReference>
<dbReference type="GO" id="GO:0046524">
    <property type="term" value="F:sucrose-phosphate synthase activity"/>
    <property type="evidence" value="ECO:0007669"/>
    <property type="project" value="UniProtKB-EC"/>
</dbReference>
<dbReference type="GO" id="GO:0016791">
    <property type="term" value="F:phosphatase activity"/>
    <property type="evidence" value="ECO:0007669"/>
    <property type="project" value="UniProtKB-ARBA"/>
</dbReference>
<dbReference type="EC" id="2.4.1.14" evidence="2"/>
<keyword evidence="9" id="KW-0378">Hydrolase</keyword>
<keyword evidence="3" id="KW-0328">Glycosyltransferase</keyword>
<evidence type="ECO:0000256" key="2">
    <source>
        <dbReference type="ARBA" id="ARBA00012536"/>
    </source>
</evidence>
<evidence type="ECO:0000259" key="7">
    <source>
        <dbReference type="Pfam" id="PF05116"/>
    </source>
</evidence>